<sequence>MIVRSRPDMQGMATLLITSMMLSVAMVFVLSSAGTTLYQVKRAQNSVLSRQAHWLAEGGLICAFHQFQAQLKTQSTPLFEITAETMPDIMPETKLEAGLATCNQSDDTRQLTVQVAQVHDGRYQFSAASLVAGKARVRLAQQAEILVCRSEEPSDCRVWSDAEKAQAGEQVVLRWVRGSWHDF</sequence>
<keyword evidence="1" id="KW-0812">Transmembrane</keyword>
<evidence type="ECO:0008006" key="4">
    <source>
        <dbReference type="Google" id="ProtNLM"/>
    </source>
</evidence>
<keyword evidence="1" id="KW-1133">Transmembrane helix</keyword>
<proteinExistence type="predicted"/>
<reference evidence="2 3" key="1">
    <citation type="submission" date="2014-04" db="EMBL/GenBank/DDBJ databases">
        <title>Draft genome sequence of Photobacterium halotolerans S2753: a solonamide, ngercheumicin and holomycin producer.</title>
        <authorList>
            <person name="Machado H.R."/>
            <person name="Gram L."/>
        </authorList>
    </citation>
    <scope>NUCLEOTIDE SEQUENCE [LARGE SCALE GENOMIC DNA]</scope>
    <source>
        <strain evidence="2 3">S2753</strain>
    </source>
</reference>
<dbReference type="AlphaFoldDB" id="A0A066RRY4"/>
<organism evidence="2 3">
    <name type="scientific">Photobacterium galatheae</name>
    <dbReference type="NCBI Taxonomy" id="1654360"/>
    <lineage>
        <taxon>Bacteria</taxon>
        <taxon>Pseudomonadati</taxon>
        <taxon>Pseudomonadota</taxon>
        <taxon>Gammaproteobacteria</taxon>
        <taxon>Vibrionales</taxon>
        <taxon>Vibrionaceae</taxon>
        <taxon>Photobacterium</taxon>
    </lineage>
</organism>
<name>A0A066RRY4_9GAMM</name>
<comment type="caution">
    <text evidence="2">The sequence shown here is derived from an EMBL/GenBank/DDBJ whole genome shotgun (WGS) entry which is preliminary data.</text>
</comment>
<evidence type="ECO:0000313" key="2">
    <source>
        <dbReference type="EMBL" id="KDM91886.1"/>
    </source>
</evidence>
<dbReference type="EMBL" id="JMIB01000017">
    <property type="protein sequence ID" value="KDM91886.1"/>
    <property type="molecule type" value="Genomic_DNA"/>
</dbReference>
<feature type="transmembrane region" description="Helical" evidence="1">
    <location>
        <begin position="12"/>
        <end position="38"/>
    </location>
</feature>
<protein>
    <recommendedName>
        <fullName evidence="4">Type 4 fimbrial biogenesis protein PilX N-terminal domain-containing protein</fullName>
    </recommendedName>
</protein>
<accession>A0A066RRY4</accession>
<keyword evidence="1" id="KW-0472">Membrane</keyword>
<dbReference type="RefSeq" id="WP_036751465.1">
    <property type="nucleotide sequence ID" value="NZ_JAGSGC010000001.1"/>
</dbReference>
<evidence type="ECO:0000313" key="3">
    <source>
        <dbReference type="Proteomes" id="UP000027192"/>
    </source>
</evidence>
<evidence type="ECO:0000256" key="1">
    <source>
        <dbReference type="SAM" id="Phobius"/>
    </source>
</evidence>
<dbReference type="STRING" id="1654360.EA58_09155"/>
<dbReference type="OrthoDB" id="5814101at2"/>
<dbReference type="Proteomes" id="UP000027192">
    <property type="component" value="Unassembled WGS sequence"/>
</dbReference>
<gene>
    <name evidence="2" type="ORF">EA58_09155</name>
</gene>
<keyword evidence="3" id="KW-1185">Reference proteome</keyword>